<dbReference type="InterPro" id="IPR020843">
    <property type="entry name" value="ER"/>
</dbReference>
<evidence type="ECO:0000313" key="8">
    <source>
        <dbReference type="Proteomes" id="UP000253922"/>
    </source>
</evidence>
<evidence type="ECO:0000313" key="7">
    <source>
        <dbReference type="EMBL" id="HCE17827.1"/>
    </source>
</evidence>
<dbReference type="InterPro" id="IPR013154">
    <property type="entry name" value="ADH-like_N"/>
</dbReference>
<dbReference type="EMBL" id="DPBP01000031">
    <property type="protein sequence ID" value="HCE17827.1"/>
    <property type="molecule type" value="Genomic_DNA"/>
</dbReference>
<gene>
    <name evidence="6" type="ORF">ATHL_03462</name>
    <name evidence="7" type="ORF">DEQ80_08205</name>
</gene>
<evidence type="ECO:0000256" key="3">
    <source>
        <dbReference type="ARBA" id="ARBA00023002"/>
    </source>
</evidence>
<dbReference type="STRING" id="229919.GCA_001050195_03396"/>
<reference evidence="6" key="1">
    <citation type="journal article" date="2015" name="Genome Announc.">
        <title>Draft Genome Sequences of Anaerolinea thermolimosa IMO-1, Bellilinea caldifistulae GOMI-1, Leptolinea tardivitalis YMTK-2, Levilinea saccharolytica KIBI-1, Longilinea arvoryzae KOME-1, Previously Described as Members of the Class Anaerolineae (Chloroflexi).</title>
        <authorList>
            <person name="Matsuura N."/>
            <person name="Tourlousse M.D."/>
            <person name="Ohashi A."/>
            <person name="Hugenholtz P."/>
            <person name="Sekiguchi Y."/>
        </authorList>
    </citation>
    <scope>NUCLEOTIDE SEQUENCE</scope>
    <source>
        <strain evidence="6">IMO-1</strain>
    </source>
</reference>
<keyword evidence="8" id="KW-1185">Reference proteome</keyword>
<dbReference type="AlphaFoldDB" id="A0A3D1JHV3"/>
<comment type="similarity">
    <text evidence="4">Belongs to the zinc-containing alcohol dehydrogenase family.</text>
</comment>
<keyword evidence="2 4" id="KW-0862">Zinc</keyword>
<dbReference type="InterPro" id="IPR013149">
    <property type="entry name" value="ADH-like_C"/>
</dbReference>
<dbReference type="Pfam" id="PF08240">
    <property type="entry name" value="ADH_N"/>
    <property type="match status" value="1"/>
</dbReference>
<dbReference type="Proteomes" id="UP000264141">
    <property type="component" value="Unassembled WGS sequence"/>
</dbReference>
<dbReference type="InterPro" id="IPR011032">
    <property type="entry name" value="GroES-like_sf"/>
</dbReference>
<evidence type="ECO:0000313" key="6">
    <source>
        <dbReference type="EMBL" id="GAP08557.1"/>
    </source>
</evidence>
<proteinExistence type="inferred from homology"/>
<comment type="cofactor">
    <cofactor evidence="4">
        <name>Zn(2+)</name>
        <dbReference type="ChEBI" id="CHEBI:29105"/>
    </cofactor>
</comment>
<protein>
    <submittedName>
        <fullName evidence="7">L-threonine 3-dehydrogenase</fullName>
    </submittedName>
    <submittedName>
        <fullName evidence="6">Threonine dehydrogenase</fullName>
    </submittedName>
</protein>
<accession>A0A3D1JHV3</accession>
<evidence type="ECO:0000256" key="1">
    <source>
        <dbReference type="ARBA" id="ARBA00022723"/>
    </source>
</evidence>
<dbReference type="Proteomes" id="UP000253922">
    <property type="component" value="Unassembled WGS sequence"/>
</dbReference>
<sequence>MKCIQILEPNHAEYIEIPTPRPRAGEVLIRVAASGICGTDLHILRGEYMGGYPVIPGHEFSGTIVEVGEGVSRFRVGDRVAVEPNISCDNCPECLHNRQNFCRNWQAVGVTLPGGMAEYVAVPEKQVFSIGDLPFEQAAFVEPLSCVLHGLEKLSLRPGESVALLGAGPIGIQLLRVARLWGVTHIAVAERNPERLAFARQAGADEAFTNLDELTPDGYDAVIDATGVPTVMARCIDLARPGGRVLWFGVPPSGREMNLEPFKVFRKGLALYGSFTSLRNSYQAVALLQSGRLKVDDIISHRLPLEAFVHGCELIEQGAEGVKKVLVLPGG</sequence>
<organism evidence="7 9">
    <name type="scientific">Anaerolinea thermolimosa</name>
    <dbReference type="NCBI Taxonomy" id="229919"/>
    <lineage>
        <taxon>Bacteria</taxon>
        <taxon>Bacillati</taxon>
        <taxon>Chloroflexota</taxon>
        <taxon>Anaerolineae</taxon>
        <taxon>Anaerolineales</taxon>
        <taxon>Anaerolineaceae</taxon>
        <taxon>Anaerolinea</taxon>
    </lineage>
</organism>
<dbReference type="GO" id="GO:0008270">
    <property type="term" value="F:zinc ion binding"/>
    <property type="evidence" value="ECO:0007669"/>
    <property type="project" value="InterPro"/>
</dbReference>
<dbReference type="EMBL" id="DF967966">
    <property type="protein sequence ID" value="GAP08557.1"/>
    <property type="molecule type" value="Genomic_DNA"/>
</dbReference>
<evidence type="ECO:0000256" key="4">
    <source>
        <dbReference type="RuleBase" id="RU361277"/>
    </source>
</evidence>
<dbReference type="InterPro" id="IPR036291">
    <property type="entry name" value="NAD(P)-bd_dom_sf"/>
</dbReference>
<dbReference type="Gene3D" id="3.40.50.720">
    <property type="entry name" value="NAD(P)-binding Rossmann-like Domain"/>
    <property type="match status" value="1"/>
</dbReference>
<name>A0A3D1JHV3_9CHLR</name>
<dbReference type="PROSITE" id="PS00059">
    <property type="entry name" value="ADH_ZINC"/>
    <property type="match status" value="1"/>
</dbReference>
<reference evidence="7 9" key="3">
    <citation type="journal article" date="2018" name="Nat. Biotechnol.">
        <title>A standardized bacterial taxonomy based on genome phylogeny substantially revises the tree of life.</title>
        <authorList>
            <person name="Parks D.H."/>
            <person name="Chuvochina M."/>
            <person name="Waite D.W."/>
            <person name="Rinke C."/>
            <person name="Skarshewski A."/>
            <person name="Chaumeil P.A."/>
            <person name="Hugenholtz P."/>
        </authorList>
    </citation>
    <scope>NUCLEOTIDE SEQUENCE [LARGE SCALE GENOMIC DNA]</scope>
    <source>
        <strain evidence="7">UBA8781</strain>
    </source>
</reference>
<keyword evidence="3" id="KW-0560">Oxidoreductase</keyword>
<keyword evidence="1 4" id="KW-0479">Metal-binding</keyword>
<dbReference type="SUPFAM" id="SSF50129">
    <property type="entry name" value="GroES-like"/>
    <property type="match status" value="1"/>
</dbReference>
<dbReference type="InterPro" id="IPR050129">
    <property type="entry name" value="Zn_alcohol_dh"/>
</dbReference>
<dbReference type="OrthoDB" id="9766898at2"/>
<evidence type="ECO:0000256" key="2">
    <source>
        <dbReference type="ARBA" id="ARBA00022833"/>
    </source>
</evidence>
<dbReference type="PANTHER" id="PTHR43401">
    <property type="entry name" value="L-THREONINE 3-DEHYDROGENASE"/>
    <property type="match status" value="1"/>
</dbReference>
<dbReference type="PANTHER" id="PTHR43401:SF2">
    <property type="entry name" value="L-THREONINE 3-DEHYDROGENASE"/>
    <property type="match status" value="1"/>
</dbReference>
<dbReference type="GO" id="GO:0016491">
    <property type="term" value="F:oxidoreductase activity"/>
    <property type="evidence" value="ECO:0007669"/>
    <property type="project" value="UniProtKB-KW"/>
</dbReference>
<dbReference type="RefSeq" id="WP_062196240.1">
    <property type="nucleotide sequence ID" value="NZ_DF967966.1"/>
</dbReference>
<dbReference type="Gene3D" id="3.90.180.10">
    <property type="entry name" value="Medium-chain alcohol dehydrogenases, catalytic domain"/>
    <property type="match status" value="1"/>
</dbReference>
<dbReference type="InterPro" id="IPR002328">
    <property type="entry name" value="ADH_Zn_CS"/>
</dbReference>
<dbReference type="SMART" id="SM00829">
    <property type="entry name" value="PKS_ER"/>
    <property type="match status" value="1"/>
</dbReference>
<dbReference type="CDD" id="cd08234">
    <property type="entry name" value="threonine_DH_like"/>
    <property type="match status" value="1"/>
</dbReference>
<dbReference type="Pfam" id="PF00107">
    <property type="entry name" value="ADH_zinc_N"/>
    <property type="match status" value="1"/>
</dbReference>
<evidence type="ECO:0000259" key="5">
    <source>
        <dbReference type="SMART" id="SM00829"/>
    </source>
</evidence>
<evidence type="ECO:0000313" key="9">
    <source>
        <dbReference type="Proteomes" id="UP000264141"/>
    </source>
</evidence>
<feature type="domain" description="Enoyl reductase (ER)" evidence="5">
    <location>
        <begin position="5"/>
        <end position="327"/>
    </location>
</feature>
<dbReference type="SUPFAM" id="SSF51735">
    <property type="entry name" value="NAD(P)-binding Rossmann-fold domains"/>
    <property type="match status" value="1"/>
</dbReference>
<reference evidence="8" key="2">
    <citation type="submission" date="2015-07" db="EMBL/GenBank/DDBJ databases">
        <title>Draft Genome Sequences of Anaerolinea thermolimosa IMO-1, Bellilinea caldifistulae GOMI-1, Leptolinea tardivitalis YMTK-2, Levilinea saccharolytica KIBI-1,Longilinea arvoryzae KOME-1, Previously Described as Members of the Anaerolineaceae (Chloroflexi).</title>
        <authorList>
            <person name="Sekiguchi Y."/>
            <person name="Ohashi A."/>
            <person name="Matsuura N."/>
            <person name="Tourlousse M.D."/>
        </authorList>
    </citation>
    <scope>NUCLEOTIDE SEQUENCE [LARGE SCALE GENOMIC DNA]</scope>
    <source>
        <strain evidence="8">IMO-1</strain>
    </source>
</reference>